<keyword evidence="11" id="KW-1185">Reference proteome</keyword>
<protein>
    <recommendedName>
        <fullName evidence="1">non-specific serine/threonine protein kinase</fullName>
        <ecNumber evidence="1">2.7.11.1</ecNumber>
    </recommendedName>
</protein>
<organism evidence="10 11">
    <name type="scientific">Nocardioides marinquilinus</name>
    <dbReference type="NCBI Taxonomy" id="1210400"/>
    <lineage>
        <taxon>Bacteria</taxon>
        <taxon>Bacillati</taxon>
        <taxon>Actinomycetota</taxon>
        <taxon>Actinomycetes</taxon>
        <taxon>Propionibacteriales</taxon>
        <taxon>Nocardioidaceae</taxon>
        <taxon>Nocardioides</taxon>
    </lineage>
</organism>
<feature type="region of interest" description="Disordered" evidence="7">
    <location>
        <begin position="422"/>
        <end position="455"/>
    </location>
</feature>
<dbReference type="Gene3D" id="3.30.200.20">
    <property type="entry name" value="Phosphorylase Kinase, domain 1"/>
    <property type="match status" value="1"/>
</dbReference>
<accession>A0ABP9PZE6</accession>
<evidence type="ECO:0000256" key="4">
    <source>
        <dbReference type="ARBA" id="ARBA00022741"/>
    </source>
</evidence>
<dbReference type="InterPro" id="IPR000719">
    <property type="entry name" value="Prot_kinase_dom"/>
</dbReference>
<keyword evidence="6" id="KW-0067">ATP-binding</keyword>
<keyword evidence="4" id="KW-0547">Nucleotide-binding</keyword>
<evidence type="ECO:0000256" key="7">
    <source>
        <dbReference type="SAM" id="MobiDB-lite"/>
    </source>
</evidence>
<feature type="region of interest" description="Disordered" evidence="7">
    <location>
        <begin position="1"/>
        <end position="25"/>
    </location>
</feature>
<dbReference type="PANTHER" id="PTHR43289:SF6">
    <property type="entry name" value="SERINE_THREONINE-PROTEIN KINASE NEKL-3"/>
    <property type="match status" value="1"/>
</dbReference>
<keyword evidence="8" id="KW-0472">Membrane</keyword>
<keyword evidence="8" id="KW-1133">Transmembrane helix</keyword>
<evidence type="ECO:0000313" key="11">
    <source>
        <dbReference type="Proteomes" id="UP001500221"/>
    </source>
</evidence>
<feature type="compositionally biased region" description="Polar residues" evidence="7">
    <location>
        <begin position="1"/>
        <end position="11"/>
    </location>
</feature>
<dbReference type="EMBL" id="BAABKG010000005">
    <property type="protein sequence ID" value="GAA5154476.1"/>
    <property type="molecule type" value="Genomic_DNA"/>
</dbReference>
<evidence type="ECO:0000313" key="10">
    <source>
        <dbReference type="EMBL" id="GAA5154476.1"/>
    </source>
</evidence>
<dbReference type="SUPFAM" id="SSF56112">
    <property type="entry name" value="Protein kinase-like (PK-like)"/>
    <property type="match status" value="1"/>
</dbReference>
<sequence length="555" mass="58813">MVSGTCTQPTSDDAWRPPASAPADDEQIDGFTDLALVGRGGDSVVYRARQVSVDREVAIKVLDLDSAGDPERAARFAREVQITVDLGRQHPNIVTVLATGTTASGRPAIVMDFHDGGTLHDRLRAHGPLPPEEVGRIGEVLADALSFAHGRGVLHRDVKPQNVLLLPTSWVLTDFGIARLADSDHTSSAERFTYRHASPQILDGQRPTASDDIWSLGSTLYTLLDGRPPFASDDPDDDSALSYLRRARTEPNRPLHVPGAERLSAIIDRCLRKDVADRWATAAELRDALHALRGSAWEPGGAPAAAAERAPAPVPPLLAKSPAPAPTPAPAPAPRRLEHAEPAPLAVSAVSHVVRATDADPTGTGLPDHTGSSPAAPVPPAAAPAVADDEPPRRRRLPVLLGAAALTLGLVIGLIAAVLRGGQGDDGGPQREVSQQSAAGTVLQEPPADAPAFRDRPSRDLSVVFTDVAYDGVTMHLEWTDPAEAEGEFYLLRLDPQNPQGLPVAQMAPGQTSADLEISLPLGKSCYYIAVFKVTGEYGVSKRRCLEYPTNNTLG</sequence>
<evidence type="ECO:0000256" key="3">
    <source>
        <dbReference type="ARBA" id="ARBA00022679"/>
    </source>
</evidence>
<proteinExistence type="predicted"/>
<feature type="domain" description="Protein kinase" evidence="9">
    <location>
        <begin position="31"/>
        <end position="293"/>
    </location>
</feature>
<feature type="transmembrane region" description="Helical" evidence="8">
    <location>
        <begin position="399"/>
        <end position="419"/>
    </location>
</feature>
<evidence type="ECO:0000256" key="1">
    <source>
        <dbReference type="ARBA" id="ARBA00012513"/>
    </source>
</evidence>
<feature type="compositionally biased region" description="Pro residues" evidence="7">
    <location>
        <begin position="323"/>
        <end position="333"/>
    </location>
</feature>
<evidence type="ECO:0000256" key="5">
    <source>
        <dbReference type="ARBA" id="ARBA00022777"/>
    </source>
</evidence>
<dbReference type="Pfam" id="PF00069">
    <property type="entry name" value="Pkinase"/>
    <property type="match status" value="1"/>
</dbReference>
<comment type="caution">
    <text evidence="10">The sequence shown here is derived from an EMBL/GenBank/DDBJ whole genome shotgun (WGS) entry which is preliminary data.</text>
</comment>
<dbReference type="InterPro" id="IPR011009">
    <property type="entry name" value="Kinase-like_dom_sf"/>
</dbReference>
<feature type="compositionally biased region" description="Low complexity" evidence="7">
    <location>
        <begin position="302"/>
        <end position="322"/>
    </location>
</feature>
<keyword evidence="2" id="KW-0723">Serine/threonine-protein kinase</keyword>
<dbReference type="Proteomes" id="UP001500221">
    <property type="component" value="Unassembled WGS sequence"/>
</dbReference>
<evidence type="ECO:0000256" key="6">
    <source>
        <dbReference type="ARBA" id="ARBA00022840"/>
    </source>
</evidence>
<reference evidence="11" key="1">
    <citation type="journal article" date="2019" name="Int. J. Syst. Evol. Microbiol.">
        <title>The Global Catalogue of Microorganisms (GCM) 10K type strain sequencing project: providing services to taxonomists for standard genome sequencing and annotation.</title>
        <authorList>
            <consortium name="The Broad Institute Genomics Platform"/>
            <consortium name="The Broad Institute Genome Sequencing Center for Infectious Disease"/>
            <person name="Wu L."/>
            <person name="Ma J."/>
        </authorList>
    </citation>
    <scope>NUCLEOTIDE SEQUENCE [LARGE SCALE GENOMIC DNA]</scope>
    <source>
        <strain evidence="11">JCM 18459</strain>
    </source>
</reference>
<evidence type="ECO:0000259" key="9">
    <source>
        <dbReference type="PROSITE" id="PS50011"/>
    </source>
</evidence>
<dbReference type="CDD" id="cd14014">
    <property type="entry name" value="STKc_PknB_like"/>
    <property type="match status" value="1"/>
</dbReference>
<gene>
    <name evidence="10" type="ORF">GCM10023340_38080</name>
</gene>
<dbReference type="PANTHER" id="PTHR43289">
    <property type="entry name" value="MITOGEN-ACTIVATED PROTEIN KINASE KINASE KINASE 20-RELATED"/>
    <property type="match status" value="1"/>
</dbReference>
<dbReference type="RefSeq" id="WP_345462435.1">
    <property type="nucleotide sequence ID" value="NZ_BAABKG010000005.1"/>
</dbReference>
<dbReference type="EC" id="2.7.11.1" evidence="1"/>
<dbReference type="Gene3D" id="1.10.510.10">
    <property type="entry name" value="Transferase(Phosphotransferase) domain 1"/>
    <property type="match status" value="1"/>
</dbReference>
<name>A0ABP9PZE6_9ACTN</name>
<dbReference type="InterPro" id="IPR008271">
    <property type="entry name" value="Ser/Thr_kinase_AS"/>
</dbReference>
<keyword evidence="5" id="KW-0418">Kinase</keyword>
<keyword evidence="8" id="KW-0812">Transmembrane</keyword>
<feature type="region of interest" description="Disordered" evidence="7">
    <location>
        <begin position="358"/>
        <end position="390"/>
    </location>
</feature>
<dbReference type="SMART" id="SM00220">
    <property type="entry name" value="S_TKc"/>
    <property type="match status" value="1"/>
</dbReference>
<feature type="region of interest" description="Disordered" evidence="7">
    <location>
        <begin position="299"/>
        <end position="336"/>
    </location>
</feature>
<dbReference type="PROSITE" id="PS00108">
    <property type="entry name" value="PROTEIN_KINASE_ST"/>
    <property type="match status" value="1"/>
</dbReference>
<keyword evidence="3" id="KW-0808">Transferase</keyword>
<evidence type="ECO:0000256" key="2">
    <source>
        <dbReference type="ARBA" id="ARBA00022527"/>
    </source>
</evidence>
<dbReference type="PROSITE" id="PS50011">
    <property type="entry name" value="PROTEIN_KINASE_DOM"/>
    <property type="match status" value="1"/>
</dbReference>
<evidence type="ECO:0000256" key="8">
    <source>
        <dbReference type="SAM" id="Phobius"/>
    </source>
</evidence>